<evidence type="ECO:0000313" key="2">
    <source>
        <dbReference type="Proteomes" id="UP000320623"/>
    </source>
</evidence>
<sequence length="502" mass="56010">MNRVFIIVLILPFILTLTMGQELKYERKSISYVDVLLVSNPEIKIEGKQASYLTKKLREYIEMPRFDYNPIPEELVADFKSELGSRGSSISLDEIVELLKEKFVPKIIEILDIEKEIRAQGLLTEAQRNSFIATKAKALGITAEQAMKIMNSAFIYVPVISKYNTYAYGQTYTVELSAGVVWYRVVYSEDGTSNLKLTVKKETRGIGVGTIGKEIKHEGEKVDYKEYAFRTAAIALARDIQVAIRDIPEFRLGAQVAEVYSNAISFPMGKREGIKIDDGFDLVELQENPSGGVIQKKIGFARVIQVADNRSNPNRFSKARVIIGRGLEPGIYVSERPRLPIDLLVSLKSNPFTITLTDFWSGEKQVETMIGYSIHGELLYNLGRNLNISQLWVGGGLSIGGGSAENLDIMKSIFGDKPDVSILEYNAVLIKRFYLPYRFSVVGRADLVGEIVNFSKNDAELNHSGLGFSLGLGIEYIATPDINVGLGLGYRFFSESEEWEGG</sequence>
<organism evidence="1 2">
    <name type="scientific">Candidatus Thermokryptus mobilis</name>
    <dbReference type="NCBI Taxonomy" id="1643428"/>
    <lineage>
        <taxon>Bacteria</taxon>
        <taxon>Pseudomonadati</taxon>
        <taxon>Candidatus Kryptoniota</taxon>
        <taxon>Candidatus Thermokryptus</taxon>
    </lineage>
</organism>
<dbReference type="RefSeq" id="WP_181180190.1">
    <property type="nucleotide sequence ID" value="NZ_FAOO01000001.1"/>
</dbReference>
<proteinExistence type="predicted"/>
<keyword evidence="2" id="KW-1185">Reference proteome</keyword>
<gene>
    <name evidence="1" type="ORF">JGI1_00124</name>
</gene>
<reference evidence="2" key="1">
    <citation type="submission" date="2015-11" db="EMBL/GenBank/DDBJ databases">
        <authorList>
            <person name="Varghese N."/>
        </authorList>
    </citation>
    <scope>NUCLEOTIDE SEQUENCE [LARGE SCALE GENOMIC DNA]</scope>
</reference>
<dbReference type="EMBL" id="FAOO01000001">
    <property type="protein sequence ID" value="CUU00939.1"/>
    <property type="molecule type" value="Genomic_DNA"/>
</dbReference>
<name>A0A0S4MQZ1_9BACT</name>
<dbReference type="Proteomes" id="UP000320623">
    <property type="component" value="Unassembled WGS sequence"/>
</dbReference>
<evidence type="ECO:0000313" key="1">
    <source>
        <dbReference type="EMBL" id="CUU00939.1"/>
    </source>
</evidence>
<accession>A0A0S4MQZ1</accession>
<protein>
    <submittedName>
        <fullName evidence="1">Uncharacterized protein</fullName>
    </submittedName>
</protein>
<feature type="non-terminal residue" evidence="1">
    <location>
        <position position="502"/>
    </location>
</feature>
<dbReference type="AlphaFoldDB" id="A0A0S4MQZ1"/>